<dbReference type="InterPro" id="IPR005467">
    <property type="entry name" value="His_kinase_dom"/>
</dbReference>
<evidence type="ECO:0000259" key="9">
    <source>
        <dbReference type="PROSITE" id="PS50109"/>
    </source>
</evidence>
<dbReference type="PANTHER" id="PTHR44936:SF10">
    <property type="entry name" value="SENSOR PROTEIN RSTB"/>
    <property type="match status" value="1"/>
</dbReference>
<evidence type="ECO:0000256" key="8">
    <source>
        <dbReference type="SAM" id="Phobius"/>
    </source>
</evidence>
<feature type="transmembrane region" description="Helical" evidence="8">
    <location>
        <begin position="137"/>
        <end position="154"/>
    </location>
</feature>
<accession>A0A3M8CP41</accession>
<evidence type="ECO:0000313" key="10">
    <source>
        <dbReference type="EMBL" id="RNB77530.1"/>
    </source>
</evidence>
<protein>
    <recommendedName>
        <fullName evidence="2">histidine kinase</fullName>
        <ecNumber evidence="2">2.7.13.3</ecNumber>
    </recommendedName>
</protein>
<keyword evidence="8" id="KW-0812">Transmembrane</keyword>
<dbReference type="PRINTS" id="PR00344">
    <property type="entry name" value="BCTRLSENSOR"/>
</dbReference>
<organism evidence="10 11">
    <name type="scientific">Brevibacillus panacihumi</name>
    <dbReference type="NCBI Taxonomy" id="497735"/>
    <lineage>
        <taxon>Bacteria</taxon>
        <taxon>Bacillati</taxon>
        <taxon>Bacillota</taxon>
        <taxon>Bacilli</taxon>
        <taxon>Bacillales</taxon>
        <taxon>Paenibacillaceae</taxon>
        <taxon>Brevibacillus</taxon>
    </lineage>
</organism>
<dbReference type="SMART" id="SM00387">
    <property type="entry name" value="HATPase_c"/>
    <property type="match status" value="1"/>
</dbReference>
<reference evidence="10 11" key="1">
    <citation type="submission" date="2018-10" db="EMBL/GenBank/DDBJ databases">
        <title>Phylogenomics of Brevibacillus.</title>
        <authorList>
            <person name="Dunlap C."/>
        </authorList>
    </citation>
    <scope>NUCLEOTIDE SEQUENCE [LARGE SCALE GENOMIC DNA]</scope>
    <source>
        <strain evidence="10 11">JCM 15085</strain>
    </source>
</reference>
<dbReference type="InterPro" id="IPR003594">
    <property type="entry name" value="HATPase_dom"/>
</dbReference>
<feature type="transmembrane region" description="Helical" evidence="8">
    <location>
        <begin position="101"/>
        <end position="125"/>
    </location>
</feature>
<dbReference type="CDD" id="cd00075">
    <property type="entry name" value="HATPase"/>
    <property type="match status" value="1"/>
</dbReference>
<keyword evidence="6 10" id="KW-0067">ATP-binding</keyword>
<dbReference type="Pfam" id="PF02518">
    <property type="entry name" value="HATPase_c"/>
    <property type="match status" value="1"/>
</dbReference>
<dbReference type="PROSITE" id="PS50109">
    <property type="entry name" value="HIS_KIN"/>
    <property type="match status" value="1"/>
</dbReference>
<dbReference type="Gene3D" id="3.30.565.10">
    <property type="entry name" value="Histidine kinase-like ATPase, C-terminal domain"/>
    <property type="match status" value="1"/>
</dbReference>
<evidence type="ECO:0000256" key="2">
    <source>
        <dbReference type="ARBA" id="ARBA00012438"/>
    </source>
</evidence>
<feature type="transmembrane region" description="Helical" evidence="8">
    <location>
        <begin position="198"/>
        <end position="216"/>
    </location>
</feature>
<dbReference type="AlphaFoldDB" id="A0A3M8CP41"/>
<feature type="domain" description="Histidine kinase" evidence="9">
    <location>
        <begin position="266"/>
        <end position="474"/>
    </location>
</feature>
<dbReference type="InterPro" id="IPR050980">
    <property type="entry name" value="2C_sensor_his_kinase"/>
</dbReference>
<evidence type="ECO:0000256" key="3">
    <source>
        <dbReference type="ARBA" id="ARBA00022679"/>
    </source>
</evidence>
<keyword evidence="7" id="KW-0902">Two-component regulatory system</keyword>
<sequence>MTGHRNNRRFIIFYWRMNMYTFHNDHVQRRVSMFFFMFFLMFVSLTSVSIYLWVNHRRNRLIYWASLVILCAGLAGLQMFLEKSWVPYATEQALNVNIIRASTIVTSLLNMFINTFPYYGMLLFYLIYNGIYTYQKWIPILASIPPVLTLLFYTDLTANRVDNGFVAAWGLCYVCLIASLAIRPIIQANDFKERVNHASIAIVFLVPLITLNIYHFSSSPVSDQLMTMIPYICITSLLLITIFYLRDAFLGVRRKSIHTVHVGTGLIHHSLKNSIGKIKLNALNIRKNVQAGQYQKIEAYVENLLHTHESMMAMMAKVSYATSDKLGPKQEMQDISVILDEVLESVEALPKIRVEKQYGPTFLLLDRVLIAECLQNICNNAVEAMRENGSLHIALEKRAQKVLLTIRDTGHGMNSIQLQNIFEPFYSTKHRSGKHFGLGMYQVKKVIEAHRGKVEVRSTPNKGTVIVLTFPSKG</sequence>
<dbReference type="PANTHER" id="PTHR44936">
    <property type="entry name" value="SENSOR PROTEIN CREC"/>
    <property type="match status" value="1"/>
</dbReference>
<gene>
    <name evidence="10" type="ORF">EDM58_14810</name>
</gene>
<keyword evidence="8" id="KW-0472">Membrane</keyword>
<evidence type="ECO:0000256" key="4">
    <source>
        <dbReference type="ARBA" id="ARBA00022741"/>
    </source>
</evidence>
<dbReference type="GO" id="GO:0005524">
    <property type="term" value="F:ATP binding"/>
    <property type="evidence" value="ECO:0007669"/>
    <property type="project" value="UniProtKB-KW"/>
</dbReference>
<feature type="transmembrane region" description="Helical" evidence="8">
    <location>
        <begin position="33"/>
        <end position="54"/>
    </location>
</feature>
<evidence type="ECO:0000256" key="6">
    <source>
        <dbReference type="ARBA" id="ARBA00022840"/>
    </source>
</evidence>
<dbReference type="EMBL" id="RHHT01000030">
    <property type="protein sequence ID" value="RNB77530.1"/>
    <property type="molecule type" value="Genomic_DNA"/>
</dbReference>
<comment type="catalytic activity">
    <reaction evidence="1">
        <text>ATP + protein L-histidine = ADP + protein N-phospho-L-histidine.</text>
        <dbReference type="EC" id="2.7.13.3"/>
    </reaction>
</comment>
<evidence type="ECO:0000256" key="7">
    <source>
        <dbReference type="ARBA" id="ARBA00023012"/>
    </source>
</evidence>
<keyword evidence="5" id="KW-0418">Kinase</keyword>
<keyword evidence="8" id="KW-1133">Transmembrane helix</keyword>
<dbReference type="Proteomes" id="UP000281915">
    <property type="component" value="Unassembled WGS sequence"/>
</dbReference>
<dbReference type="SUPFAM" id="SSF55874">
    <property type="entry name" value="ATPase domain of HSP90 chaperone/DNA topoisomerase II/histidine kinase"/>
    <property type="match status" value="1"/>
</dbReference>
<evidence type="ECO:0000313" key="11">
    <source>
        <dbReference type="Proteomes" id="UP000281915"/>
    </source>
</evidence>
<dbReference type="GO" id="GO:0000160">
    <property type="term" value="P:phosphorelay signal transduction system"/>
    <property type="evidence" value="ECO:0007669"/>
    <property type="project" value="UniProtKB-KW"/>
</dbReference>
<dbReference type="GO" id="GO:0004673">
    <property type="term" value="F:protein histidine kinase activity"/>
    <property type="evidence" value="ECO:0007669"/>
    <property type="project" value="UniProtKB-EC"/>
</dbReference>
<dbReference type="InterPro" id="IPR036890">
    <property type="entry name" value="HATPase_C_sf"/>
</dbReference>
<proteinExistence type="predicted"/>
<name>A0A3M8CP41_9BACL</name>
<comment type="caution">
    <text evidence="10">The sequence shown here is derived from an EMBL/GenBank/DDBJ whole genome shotgun (WGS) entry which is preliminary data.</text>
</comment>
<feature type="transmembrane region" description="Helical" evidence="8">
    <location>
        <begin position="228"/>
        <end position="245"/>
    </location>
</feature>
<keyword evidence="4" id="KW-0547">Nucleotide-binding</keyword>
<feature type="transmembrane region" description="Helical" evidence="8">
    <location>
        <begin position="166"/>
        <end position="186"/>
    </location>
</feature>
<evidence type="ECO:0000256" key="5">
    <source>
        <dbReference type="ARBA" id="ARBA00022777"/>
    </source>
</evidence>
<evidence type="ECO:0000256" key="1">
    <source>
        <dbReference type="ARBA" id="ARBA00000085"/>
    </source>
</evidence>
<dbReference type="EC" id="2.7.13.3" evidence="2"/>
<keyword evidence="3" id="KW-0808">Transferase</keyword>
<feature type="transmembrane region" description="Helical" evidence="8">
    <location>
        <begin position="61"/>
        <end position="81"/>
    </location>
</feature>
<dbReference type="InterPro" id="IPR004358">
    <property type="entry name" value="Sig_transdc_His_kin-like_C"/>
</dbReference>